<name>A0A1V6C7E7_UNCT6</name>
<dbReference type="GO" id="GO:0016853">
    <property type="term" value="F:isomerase activity"/>
    <property type="evidence" value="ECO:0007669"/>
    <property type="project" value="UniProtKB-KW"/>
</dbReference>
<dbReference type="InterPro" id="IPR036237">
    <property type="entry name" value="Xyl_isomerase-like_sf"/>
</dbReference>
<protein>
    <submittedName>
        <fullName evidence="2">Inosose isomerase</fullName>
        <ecNumber evidence="2">5.3.99.-</ecNumber>
    </submittedName>
</protein>
<proteinExistence type="predicted"/>
<dbReference type="EMBL" id="MWDQ01000110">
    <property type="protein sequence ID" value="OQB72849.1"/>
    <property type="molecule type" value="Genomic_DNA"/>
</dbReference>
<dbReference type="AlphaFoldDB" id="A0A1V6C7E7"/>
<evidence type="ECO:0000313" key="2">
    <source>
        <dbReference type="EMBL" id="OQB72849.1"/>
    </source>
</evidence>
<comment type="caution">
    <text evidence="2">The sequence shown here is derived from an EMBL/GenBank/DDBJ whole genome shotgun (WGS) entry which is preliminary data.</text>
</comment>
<dbReference type="InterPro" id="IPR050312">
    <property type="entry name" value="IolE/XylAMocC-like"/>
</dbReference>
<dbReference type="InterPro" id="IPR013022">
    <property type="entry name" value="Xyl_isomerase-like_TIM-brl"/>
</dbReference>
<dbReference type="PANTHER" id="PTHR12110:SF21">
    <property type="entry name" value="XYLOSE ISOMERASE-LIKE TIM BARREL DOMAIN-CONTAINING PROTEIN"/>
    <property type="match status" value="1"/>
</dbReference>
<dbReference type="Gene3D" id="3.20.20.150">
    <property type="entry name" value="Divalent-metal-dependent TIM barrel enzymes"/>
    <property type="match status" value="1"/>
</dbReference>
<feature type="domain" description="Xylose isomerase-like TIM barrel" evidence="1">
    <location>
        <begin position="28"/>
        <end position="265"/>
    </location>
</feature>
<sequence length="270" mass="30532">MKICLNEATTMPYSLEQDIVSLGKSEVFDGIEIWAEKLRKFLIDGSEQSLKEIIAKNNLRVAAICPFFLRSFGDMSQTINEIKWGSEIASNLSCDVLLLCPDIPPSNLSYPEAVKIAGKALKECCKITGNYGIRIALEPLGMHPFIPGPKQAMDIIEESQSENAGFIMDTFHYYKSGVSIEEIEKIPIEKLLIVHINDCENRPKEELNDGHRLYPGLGVIPLYDILKVLKNKNYNGFLSIEIFREEYWKSPLPTIIENSYKSLKSIIDKI</sequence>
<keyword evidence="2" id="KW-0413">Isomerase</keyword>
<dbReference type="Proteomes" id="UP000485562">
    <property type="component" value="Unassembled WGS sequence"/>
</dbReference>
<dbReference type="EC" id="5.3.99.-" evidence="2"/>
<accession>A0A1V6C7E7</accession>
<dbReference type="Pfam" id="PF01261">
    <property type="entry name" value="AP_endonuc_2"/>
    <property type="match status" value="1"/>
</dbReference>
<reference evidence="2" key="1">
    <citation type="submission" date="2017-02" db="EMBL/GenBank/DDBJ databases">
        <title>Delving into the versatile metabolic prowess of the omnipresent phylum Bacteroidetes.</title>
        <authorList>
            <person name="Nobu M.K."/>
            <person name="Mei R."/>
            <person name="Narihiro T."/>
            <person name="Kuroda K."/>
            <person name="Liu W.-T."/>
        </authorList>
    </citation>
    <scope>NUCLEOTIDE SEQUENCE</scope>
    <source>
        <strain evidence="2">ADurb.Bin131</strain>
    </source>
</reference>
<organism evidence="2">
    <name type="scientific">candidate division TA06 bacterium ADurb.Bin131</name>
    <dbReference type="NCBI Taxonomy" id="1852827"/>
    <lineage>
        <taxon>Bacteria</taxon>
        <taxon>Bacteria division TA06</taxon>
    </lineage>
</organism>
<dbReference type="PANTHER" id="PTHR12110">
    <property type="entry name" value="HYDROXYPYRUVATE ISOMERASE"/>
    <property type="match status" value="1"/>
</dbReference>
<dbReference type="SUPFAM" id="SSF51658">
    <property type="entry name" value="Xylose isomerase-like"/>
    <property type="match status" value="1"/>
</dbReference>
<evidence type="ECO:0000259" key="1">
    <source>
        <dbReference type="Pfam" id="PF01261"/>
    </source>
</evidence>
<gene>
    <name evidence="2" type="primary">iolI</name>
    <name evidence="2" type="ORF">BWX89_01185</name>
</gene>